<proteinExistence type="predicted"/>
<keyword evidence="3" id="KW-0808">Transferase</keyword>
<keyword evidence="1" id="KW-0479">Metal-binding</keyword>
<evidence type="ECO:0000313" key="4">
    <source>
        <dbReference type="Proteomes" id="UP000463138"/>
    </source>
</evidence>
<accession>A0A7V7GSI4</accession>
<gene>
    <name evidence="3" type="primary">fos</name>
    <name evidence="3" type="ORF">DT594_15390</name>
</gene>
<sequence>MVTGINHITFSVADLSSSIWFYRDLLEMKLHVVWDSGAYLTAGDTWLCLSVGTTEPSTDYTHVAFNISEIQLSALRNRLQQEGVEEWKQNTSEGDSVYILDPNGHRLELHCGTLETRLAKLRDTPYAGLVWCDA</sequence>
<organism evidence="3 4">
    <name type="scientific">Halopseudomonas laoshanensis</name>
    <dbReference type="NCBI Taxonomy" id="2268758"/>
    <lineage>
        <taxon>Bacteria</taxon>
        <taxon>Pseudomonadati</taxon>
        <taxon>Pseudomonadota</taxon>
        <taxon>Gammaproteobacteria</taxon>
        <taxon>Pseudomonadales</taxon>
        <taxon>Pseudomonadaceae</taxon>
        <taxon>Halopseudomonas</taxon>
    </lineage>
</organism>
<dbReference type="SUPFAM" id="SSF54593">
    <property type="entry name" value="Glyoxalase/Bleomycin resistance protein/Dihydroxybiphenyl dioxygenase"/>
    <property type="match status" value="1"/>
</dbReference>
<dbReference type="RefSeq" id="WP_149333563.1">
    <property type="nucleotide sequence ID" value="NZ_QOVF01000005.1"/>
</dbReference>
<dbReference type="EMBL" id="QOVF01000005">
    <property type="protein sequence ID" value="KAA0693256.1"/>
    <property type="molecule type" value="Genomic_DNA"/>
</dbReference>
<dbReference type="InterPro" id="IPR029068">
    <property type="entry name" value="Glyas_Bleomycin-R_OHBP_Dase"/>
</dbReference>
<dbReference type="GO" id="GO:0016740">
    <property type="term" value="F:transferase activity"/>
    <property type="evidence" value="ECO:0007669"/>
    <property type="project" value="UniProtKB-KW"/>
</dbReference>
<dbReference type="AlphaFoldDB" id="A0A7V7GSI4"/>
<dbReference type="InterPro" id="IPR037523">
    <property type="entry name" value="VOC_core"/>
</dbReference>
<dbReference type="Gene3D" id="3.10.180.10">
    <property type="entry name" value="2,3-Dihydroxybiphenyl 1,2-Dioxygenase, domain 1"/>
    <property type="match status" value="1"/>
</dbReference>
<reference evidence="3 4" key="1">
    <citation type="submission" date="2018-07" db="EMBL/GenBank/DDBJ databases">
        <title>Pseudomonas laoshanensis sp. nov., isolated from soil.</title>
        <authorList>
            <person name="Sun J."/>
            <person name="Yu L."/>
            <person name="Wang M."/>
            <person name="Zhang C."/>
        </authorList>
    </citation>
    <scope>NUCLEOTIDE SEQUENCE [LARGE SCALE GENOMIC DNA]</scope>
    <source>
        <strain evidence="3 4">Y22</strain>
    </source>
</reference>
<dbReference type="InterPro" id="IPR004360">
    <property type="entry name" value="Glyas_Fos-R_dOase_dom"/>
</dbReference>
<dbReference type="OrthoDB" id="4265398at2"/>
<keyword evidence="4" id="KW-1185">Reference proteome</keyword>
<comment type="caution">
    <text evidence="3">The sequence shown here is derived from an EMBL/GenBank/DDBJ whole genome shotgun (WGS) entry which is preliminary data.</text>
</comment>
<feature type="domain" description="VOC" evidence="2">
    <location>
        <begin position="4"/>
        <end position="112"/>
    </location>
</feature>
<evidence type="ECO:0000256" key="1">
    <source>
        <dbReference type="ARBA" id="ARBA00022723"/>
    </source>
</evidence>
<protein>
    <submittedName>
        <fullName evidence="3">Fosfomycin resistance glutathione transferase</fullName>
    </submittedName>
</protein>
<dbReference type="PANTHER" id="PTHR36113:SF6">
    <property type="entry name" value="FOSFOMYCIN RESISTANCE PROTEIN FOSX"/>
    <property type="match status" value="1"/>
</dbReference>
<evidence type="ECO:0000259" key="2">
    <source>
        <dbReference type="PROSITE" id="PS51819"/>
    </source>
</evidence>
<dbReference type="GO" id="GO:0046872">
    <property type="term" value="F:metal ion binding"/>
    <property type="evidence" value="ECO:0007669"/>
    <property type="project" value="UniProtKB-KW"/>
</dbReference>
<dbReference type="PANTHER" id="PTHR36113">
    <property type="entry name" value="LYASE, PUTATIVE-RELATED-RELATED"/>
    <property type="match status" value="1"/>
</dbReference>
<evidence type="ECO:0000313" key="3">
    <source>
        <dbReference type="EMBL" id="KAA0693256.1"/>
    </source>
</evidence>
<dbReference type="InterPro" id="IPR051332">
    <property type="entry name" value="Fosfomycin_Res_Enzymes"/>
</dbReference>
<dbReference type="Proteomes" id="UP000463138">
    <property type="component" value="Unassembled WGS sequence"/>
</dbReference>
<dbReference type="NCBIfam" id="NF000496">
    <property type="entry name" value="Fos_GSH"/>
    <property type="match status" value="1"/>
</dbReference>
<dbReference type="PROSITE" id="PS51819">
    <property type="entry name" value="VOC"/>
    <property type="match status" value="1"/>
</dbReference>
<name>A0A7V7GSI4_9GAMM</name>
<dbReference type="Pfam" id="PF00903">
    <property type="entry name" value="Glyoxalase"/>
    <property type="match status" value="1"/>
</dbReference>